<keyword evidence="1 4" id="KW-0808">Transferase</keyword>
<feature type="domain" description="N-acetyltransferase" evidence="3">
    <location>
        <begin position="4"/>
        <end position="173"/>
    </location>
</feature>
<dbReference type="PANTHER" id="PTHR42919:SF8">
    <property type="entry name" value="N-ALPHA-ACETYLTRANSFERASE 50"/>
    <property type="match status" value="1"/>
</dbReference>
<reference evidence="4 5" key="1">
    <citation type="submission" date="2014-02" db="EMBL/GenBank/DDBJ databases">
        <authorList>
            <person name="Manrique M."/>
        </authorList>
    </citation>
    <scope>NUCLEOTIDE SEQUENCE [LARGE SCALE GENOMIC DNA]</scope>
    <source>
        <strain evidence="4 5">LMG17956</strain>
    </source>
</reference>
<dbReference type="PANTHER" id="PTHR42919">
    <property type="entry name" value="N-ALPHA-ACETYLTRANSFERASE"/>
    <property type="match status" value="1"/>
</dbReference>
<keyword evidence="2" id="KW-0012">Acyltransferase</keyword>
<dbReference type="InterPro" id="IPR051556">
    <property type="entry name" value="N-term/lysine_N-AcTrnsfr"/>
</dbReference>
<dbReference type="EMBL" id="CCBC010000028">
    <property type="protein sequence ID" value="CDO16937.1"/>
    <property type="molecule type" value="Genomic_DNA"/>
</dbReference>
<evidence type="ECO:0000313" key="5">
    <source>
        <dbReference type="Proteomes" id="UP000027584"/>
    </source>
</evidence>
<gene>
    <name evidence="4" type="ORF">BN963_SGAL_00116</name>
</gene>
<evidence type="ECO:0000313" key="4">
    <source>
        <dbReference type="EMBL" id="CDO16937.1"/>
    </source>
</evidence>
<dbReference type="SUPFAM" id="SSF55729">
    <property type="entry name" value="Acyl-CoA N-acyltransferases (Nat)"/>
    <property type="match status" value="1"/>
</dbReference>
<accession>A0A060RJC4</accession>
<sequence length="174" mass="20265">MSEIKVEKVTLDKLSILQELSIQTFRETFAFDNAEEELQQFFDDSYTLEQLEKEVTDSESDVRFVLVDGREVGFMKVNWGAAQTEHELENAFEIQRIYILNECQGLGLGKKLFELALGMAKEGGFDWAWLGVWEHNVKAQGFYRKYGFEKFSEHSFKVGDKVDTDWLLRKALKE</sequence>
<proteinExistence type="predicted"/>
<protein>
    <submittedName>
        <fullName evidence="4">Putative acetyltransferase, GNAT family</fullName>
    </submittedName>
</protein>
<evidence type="ECO:0000256" key="2">
    <source>
        <dbReference type="ARBA" id="ARBA00023315"/>
    </source>
</evidence>
<dbReference type="GO" id="GO:0016747">
    <property type="term" value="F:acyltransferase activity, transferring groups other than amino-acyl groups"/>
    <property type="evidence" value="ECO:0007669"/>
    <property type="project" value="InterPro"/>
</dbReference>
<name>A0A060RJC4_9STRE</name>
<comment type="caution">
    <text evidence="4">The sequence shown here is derived from an EMBL/GenBank/DDBJ whole genome shotgun (WGS) entry which is preliminary data.</text>
</comment>
<dbReference type="InterPro" id="IPR000182">
    <property type="entry name" value="GNAT_dom"/>
</dbReference>
<dbReference type="CDD" id="cd04301">
    <property type="entry name" value="NAT_SF"/>
    <property type="match status" value="1"/>
</dbReference>
<reference evidence="4 5" key="2">
    <citation type="submission" date="2014-05" db="EMBL/GenBank/DDBJ databases">
        <title>Genome sequence of Streptococcus gallolyticus.</title>
        <authorList>
            <person name="Del Campo R."/>
        </authorList>
    </citation>
    <scope>NUCLEOTIDE SEQUENCE [LARGE SCALE GENOMIC DNA]</scope>
    <source>
        <strain evidence="4 5">LMG17956</strain>
    </source>
</reference>
<evidence type="ECO:0000256" key="1">
    <source>
        <dbReference type="ARBA" id="ARBA00022679"/>
    </source>
</evidence>
<dbReference type="Pfam" id="PF00583">
    <property type="entry name" value="Acetyltransf_1"/>
    <property type="match status" value="1"/>
</dbReference>
<dbReference type="PROSITE" id="PS51186">
    <property type="entry name" value="GNAT"/>
    <property type="match status" value="1"/>
</dbReference>
<dbReference type="Gene3D" id="3.40.630.30">
    <property type="match status" value="1"/>
</dbReference>
<dbReference type="InterPro" id="IPR016181">
    <property type="entry name" value="Acyl_CoA_acyltransferase"/>
</dbReference>
<dbReference type="AlphaFoldDB" id="A0A060RJC4"/>
<dbReference type="Proteomes" id="UP000027584">
    <property type="component" value="Unassembled WGS sequence"/>
</dbReference>
<evidence type="ECO:0000259" key="3">
    <source>
        <dbReference type="PROSITE" id="PS51186"/>
    </source>
</evidence>
<organism evidence="4 5">
    <name type="scientific">Streptococcus gallolyticus</name>
    <dbReference type="NCBI Taxonomy" id="315405"/>
    <lineage>
        <taxon>Bacteria</taxon>
        <taxon>Bacillati</taxon>
        <taxon>Bacillota</taxon>
        <taxon>Bacilli</taxon>
        <taxon>Lactobacillales</taxon>
        <taxon>Streptococcaceae</taxon>
        <taxon>Streptococcus</taxon>
    </lineage>
</organism>